<accession>A0A0K2VBR6</accession>
<organism evidence="1">
    <name type="scientific">Lepeophtheirus salmonis</name>
    <name type="common">Salmon louse</name>
    <name type="synonym">Caligus salmonis</name>
    <dbReference type="NCBI Taxonomy" id="72036"/>
    <lineage>
        <taxon>Eukaryota</taxon>
        <taxon>Metazoa</taxon>
        <taxon>Ecdysozoa</taxon>
        <taxon>Arthropoda</taxon>
        <taxon>Crustacea</taxon>
        <taxon>Multicrustacea</taxon>
        <taxon>Hexanauplia</taxon>
        <taxon>Copepoda</taxon>
        <taxon>Siphonostomatoida</taxon>
        <taxon>Caligidae</taxon>
        <taxon>Lepeophtheirus</taxon>
    </lineage>
</organism>
<dbReference type="AlphaFoldDB" id="A0A0K2VBR6"/>
<reference evidence="1" key="1">
    <citation type="submission" date="2014-05" db="EMBL/GenBank/DDBJ databases">
        <authorList>
            <person name="Chronopoulou M."/>
        </authorList>
    </citation>
    <scope>NUCLEOTIDE SEQUENCE</scope>
    <source>
        <tissue evidence="1">Whole organism</tissue>
    </source>
</reference>
<sequence length="49" mass="5780">TIFLLDIHSHEIRGQAFCFCSSPCKTCLFLYKYNTLQRRSGILRRTVLE</sequence>
<protein>
    <submittedName>
        <fullName evidence="1">Uncharacterized protein</fullName>
    </submittedName>
</protein>
<dbReference type="EMBL" id="HACA01030617">
    <property type="protein sequence ID" value="CDW47978.1"/>
    <property type="molecule type" value="Transcribed_RNA"/>
</dbReference>
<proteinExistence type="predicted"/>
<name>A0A0K2VBR6_LEPSM</name>
<evidence type="ECO:0000313" key="1">
    <source>
        <dbReference type="EMBL" id="CDW47978.1"/>
    </source>
</evidence>
<feature type="non-terminal residue" evidence="1">
    <location>
        <position position="1"/>
    </location>
</feature>